<dbReference type="PANTHER" id="PTHR35186">
    <property type="entry name" value="ANK_REP_REGION DOMAIN-CONTAINING PROTEIN"/>
    <property type="match status" value="1"/>
</dbReference>
<name>A0ABR4J1C2_9EURO</name>
<sequence>MSVMALNPEDAQRVHLLLGVLQFFGSDLPVSKQAAESDAKLRWPQQADFKEEIERIRNYFDDFCVEVGLIELGLKSYYANNASGSSVELSSIAERMLGFLEALLNRDSATQVGVSPAIHFYYIVLLVTDNAGKLSSEPFLKVRRLHQLVASANKLGRTFADIDGLYPNGSVKFSVDQREAKRALEVLQRCRSVICDSFHDTLGPTRPNDNDDDDDDDPVKHMHKARLFLRTIRALSSLVDRFPAHAPAPSPMVCIVREPTSPKIDTVAFWKHSTSGEHNWLVSKVLITPQEGVRFPTRGRVRFSNSADVLGAPSVDPPPRLYTICEILQHIQEGGSITGAGGPDRVVFNSREHTFSLTNIVERRSTSFISLRTLLQRQSLSPSERAFLAATVSEFILTVGELWHESRCVSMSNTFYLPLVEGTQGQANVSVTQPFFAIDPREQEGQGQEARLQHCFHSHSFVLDLGILLIELNYNTTIETLRKAHDPETIYTKYATAWELIESQGFEEKVVKSHQSAIKACLRCDFLPHDARPGGKQFQFLVYEHILRPLRLQEYLDVMDEHVEDSDNHPEKVRSPDTNPSPTAEPLEPSHSQWKKLGVVLEERLQVFDEPNNSVSPTA</sequence>
<keyword evidence="4" id="KW-1185">Reference proteome</keyword>
<dbReference type="Pfam" id="PF24476">
    <property type="entry name" value="DUF7580"/>
    <property type="match status" value="1"/>
</dbReference>
<feature type="domain" description="DUF7580" evidence="2">
    <location>
        <begin position="363"/>
        <end position="552"/>
    </location>
</feature>
<gene>
    <name evidence="3" type="ORF">BDW59DRAFT_64335</name>
</gene>
<reference evidence="3 4" key="1">
    <citation type="submission" date="2024-07" db="EMBL/GenBank/DDBJ databases">
        <title>Section-level genome sequencing and comparative genomics of Aspergillus sections Usti and Cavernicolus.</title>
        <authorList>
            <consortium name="Lawrence Berkeley National Laboratory"/>
            <person name="Nybo J.L."/>
            <person name="Vesth T.C."/>
            <person name="Theobald S."/>
            <person name="Frisvad J.C."/>
            <person name="Larsen T.O."/>
            <person name="Kjaerboelling I."/>
            <person name="Rothschild-Mancinelli K."/>
            <person name="Lyhne E.K."/>
            <person name="Kogle M.E."/>
            <person name="Barry K."/>
            <person name="Clum A."/>
            <person name="Na H."/>
            <person name="Ledsgaard L."/>
            <person name="Lin J."/>
            <person name="Lipzen A."/>
            <person name="Kuo A."/>
            <person name="Riley R."/>
            <person name="Mondo S."/>
            <person name="LaButti K."/>
            <person name="Haridas S."/>
            <person name="Pangalinan J."/>
            <person name="Salamov A.A."/>
            <person name="Simmons B.A."/>
            <person name="Magnuson J.K."/>
            <person name="Chen J."/>
            <person name="Drula E."/>
            <person name="Henrissat B."/>
            <person name="Wiebenga A."/>
            <person name="Lubbers R.J."/>
            <person name="Gomes A.C."/>
            <person name="Makela M.R."/>
            <person name="Stajich J."/>
            <person name="Grigoriev I.V."/>
            <person name="Mortensen U.H."/>
            <person name="De vries R.P."/>
            <person name="Baker S.E."/>
            <person name="Andersen M.R."/>
        </authorList>
    </citation>
    <scope>NUCLEOTIDE SEQUENCE [LARGE SCALE GENOMIC DNA]</scope>
    <source>
        <strain evidence="3 4">CBS 600.67</strain>
    </source>
</reference>
<feature type="region of interest" description="Disordered" evidence="1">
    <location>
        <begin position="563"/>
        <end position="592"/>
    </location>
</feature>
<proteinExistence type="predicted"/>
<dbReference type="InterPro" id="IPR056002">
    <property type="entry name" value="DUF7580"/>
</dbReference>
<protein>
    <recommendedName>
        <fullName evidence="2">DUF7580 domain-containing protein</fullName>
    </recommendedName>
</protein>
<dbReference type="EMBL" id="JBFXLS010000003">
    <property type="protein sequence ID" value="KAL2833779.1"/>
    <property type="molecule type" value="Genomic_DNA"/>
</dbReference>
<evidence type="ECO:0000313" key="4">
    <source>
        <dbReference type="Proteomes" id="UP001610335"/>
    </source>
</evidence>
<accession>A0ABR4J1C2</accession>
<organism evidence="3 4">
    <name type="scientific">Aspergillus cavernicola</name>
    <dbReference type="NCBI Taxonomy" id="176166"/>
    <lineage>
        <taxon>Eukaryota</taxon>
        <taxon>Fungi</taxon>
        <taxon>Dikarya</taxon>
        <taxon>Ascomycota</taxon>
        <taxon>Pezizomycotina</taxon>
        <taxon>Eurotiomycetes</taxon>
        <taxon>Eurotiomycetidae</taxon>
        <taxon>Eurotiales</taxon>
        <taxon>Aspergillaceae</taxon>
        <taxon>Aspergillus</taxon>
        <taxon>Aspergillus subgen. Nidulantes</taxon>
    </lineage>
</organism>
<feature type="compositionally biased region" description="Basic and acidic residues" evidence="1">
    <location>
        <begin position="563"/>
        <end position="575"/>
    </location>
</feature>
<evidence type="ECO:0000256" key="1">
    <source>
        <dbReference type="SAM" id="MobiDB-lite"/>
    </source>
</evidence>
<dbReference type="Proteomes" id="UP001610335">
    <property type="component" value="Unassembled WGS sequence"/>
</dbReference>
<evidence type="ECO:0000313" key="3">
    <source>
        <dbReference type="EMBL" id="KAL2833779.1"/>
    </source>
</evidence>
<dbReference type="PANTHER" id="PTHR35186:SF4">
    <property type="entry name" value="PRION-INHIBITION AND PROPAGATION HELO DOMAIN-CONTAINING PROTEIN"/>
    <property type="match status" value="1"/>
</dbReference>
<evidence type="ECO:0000259" key="2">
    <source>
        <dbReference type="Pfam" id="PF24476"/>
    </source>
</evidence>
<comment type="caution">
    <text evidence="3">The sequence shown here is derived from an EMBL/GenBank/DDBJ whole genome shotgun (WGS) entry which is preliminary data.</text>
</comment>